<proteinExistence type="predicted"/>
<dbReference type="InterPro" id="IPR013103">
    <property type="entry name" value="RVT_2"/>
</dbReference>
<reference evidence="2" key="1">
    <citation type="journal article" date="2019" name="Sci. Rep.">
        <title>Draft genome of Tanacetum cinerariifolium, the natural source of mosquito coil.</title>
        <authorList>
            <person name="Yamashiro T."/>
            <person name="Shiraishi A."/>
            <person name="Satake H."/>
            <person name="Nakayama K."/>
        </authorList>
    </citation>
    <scope>NUCLEOTIDE SEQUENCE</scope>
</reference>
<dbReference type="AlphaFoldDB" id="A0A699I121"/>
<dbReference type="Pfam" id="PF07727">
    <property type="entry name" value="RVT_2"/>
    <property type="match status" value="1"/>
</dbReference>
<organism evidence="2">
    <name type="scientific">Tanacetum cinerariifolium</name>
    <name type="common">Dalmatian daisy</name>
    <name type="synonym">Chrysanthemum cinerariifolium</name>
    <dbReference type="NCBI Taxonomy" id="118510"/>
    <lineage>
        <taxon>Eukaryota</taxon>
        <taxon>Viridiplantae</taxon>
        <taxon>Streptophyta</taxon>
        <taxon>Embryophyta</taxon>
        <taxon>Tracheophyta</taxon>
        <taxon>Spermatophyta</taxon>
        <taxon>Magnoliopsida</taxon>
        <taxon>eudicotyledons</taxon>
        <taxon>Gunneridae</taxon>
        <taxon>Pentapetalae</taxon>
        <taxon>asterids</taxon>
        <taxon>campanulids</taxon>
        <taxon>Asterales</taxon>
        <taxon>Asteraceae</taxon>
        <taxon>Asteroideae</taxon>
        <taxon>Anthemideae</taxon>
        <taxon>Anthemidinae</taxon>
        <taxon>Tanacetum</taxon>
    </lineage>
</organism>
<protein>
    <submittedName>
        <fullName evidence="2">Retrovirus-related Pol polyprotein from transposon TNT 1-94</fullName>
    </submittedName>
</protein>
<dbReference type="PANTHER" id="PTHR11439">
    <property type="entry name" value="GAG-POL-RELATED RETROTRANSPOSON"/>
    <property type="match status" value="1"/>
</dbReference>
<feature type="domain" description="Reverse transcriptase Ty1/copia-type" evidence="1">
    <location>
        <begin position="2"/>
        <end position="99"/>
    </location>
</feature>
<evidence type="ECO:0000313" key="2">
    <source>
        <dbReference type="EMBL" id="GEY78764.1"/>
    </source>
</evidence>
<name>A0A699I121_TANCI</name>
<dbReference type="InterPro" id="IPR043502">
    <property type="entry name" value="DNA/RNA_pol_sf"/>
</dbReference>
<evidence type="ECO:0000259" key="1">
    <source>
        <dbReference type="Pfam" id="PF07727"/>
    </source>
</evidence>
<gene>
    <name evidence="2" type="ORF">Tci_450738</name>
</gene>
<dbReference type="PANTHER" id="PTHR11439:SF495">
    <property type="entry name" value="REVERSE TRANSCRIPTASE, RNA-DEPENDENT DNA POLYMERASE-RELATED"/>
    <property type="match status" value="1"/>
</dbReference>
<dbReference type="SUPFAM" id="SSF56672">
    <property type="entry name" value="DNA/RNA polymerases"/>
    <property type="match status" value="1"/>
</dbReference>
<dbReference type="EMBL" id="BKCJ010209713">
    <property type="protein sequence ID" value="GEY78764.1"/>
    <property type="molecule type" value="Genomic_DNA"/>
</dbReference>
<sequence length="237" mass="27486">MEAIRIFLAYAAHKSFIVFQMDVKIAFLHDTLKEDVYMCQSKGFIDDDHPSHVYESKKALNGLKQVPRAWYDELLKFFLQNHFFKGTIDSTLFIKCFNDDISVAKPTEKHLKEVKRIFCYFQGTVNMDLWYTKDSGFKLTAFSDVDYARCKDTFKSTSGGTQFLGEKLLTDYGFHFNKIPIYCDSKSVIAISCNLTDYQLAGLFTKALPADRFNYLVRRLGMHRLSPHEIERLAKSQ</sequence>
<comment type="caution">
    <text evidence="2">The sequence shown here is derived from an EMBL/GenBank/DDBJ whole genome shotgun (WGS) entry which is preliminary data.</text>
</comment>
<accession>A0A699I121</accession>